<dbReference type="Proteomes" id="UP000245905">
    <property type="component" value="Unassembled WGS sequence"/>
</dbReference>
<feature type="domain" description="Calcineurin-like phosphoesterase" evidence="2">
    <location>
        <begin position="5"/>
        <end position="155"/>
    </location>
</feature>
<dbReference type="InterPro" id="IPR024654">
    <property type="entry name" value="Calcineurin-like_PHP_lpxH"/>
</dbReference>
<sequence length="179" mass="21072">MNLYISDLHFGHKAVIDFEHRPFSGIDEMDAVLIQLWNSRVTKNDQVYILGDFAFHNKKPYSWYLKQLRGQKHLVIGNHDKKLLKDAEAMSYFVSVDNYLEVTDCQSRIILSHYPIAEWNNFHHGSYLIYGHIHNRTDEAYQYMKQFDRALNAGACINNYTPSSLNELVRNNQIFKKNN</sequence>
<reference evidence="3 4" key="1">
    <citation type="submission" date="2014-09" db="EMBL/GenBank/DDBJ databases">
        <title>Butyrate-producing bacteria isolated from human gut.</title>
        <authorList>
            <person name="Zhang Q."/>
            <person name="Zhao L."/>
        </authorList>
    </citation>
    <scope>NUCLEOTIDE SEQUENCE [LARGE SCALE GENOMIC DNA]</scope>
    <source>
        <strain evidence="3 4">R22</strain>
    </source>
</reference>
<name>A0A2U2EDA7_9FIRM</name>
<dbReference type="GO" id="GO:0016787">
    <property type="term" value="F:hydrolase activity"/>
    <property type="evidence" value="ECO:0007669"/>
    <property type="project" value="UniProtKB-KW"/>
</dbReference>
<dbReference type="Gene3D" id="3.60.21.10">
    <property type="match status" value="1"/>
</dbReference>
<dbReference type="AlphaFoldDB" id="A0A2U2EDA7"/>
<proteinExistence type="inferred from homology"/>
<evidence type="ECO:0000313" key="4">
    <source>
        <dbReference type="Proteomes" id="UP000245905"/>
    </source>
</evidence>
<evidence type="ECO:0000256" key="1">
    <source>
        <dbReference type="ARBA" id="ARBA00008950"/>
    </source>
</evidence>
<comment type="similarity">
    <text evidence="1">Belongs to the metallophosphoesterase superfamily. YfcE family.</text>
</comment>
<accession>A0A2U2EDA7</accession>
<dbReference type="SUPFAM" id="SSF56300">
    <property type="entry name" value="Metallo-dependent phosphatases"/>
    <property type="match status" value="1"/>
</dbReference>
<dbReference type="Pfam" id="PF12850">
    <property type="entry name" value="Metallophos_2"/>
    <property type="match status" value="1"/>
</dbReference>
<evidence type="ECO:0000259" key="2">
    <source>
        <dbReference type="Pfam" id="PF12850"/>
    </source>
</evidence>
<organism evidence="3 4">
    <name type="scientific">Agathobacter rectalis</name>
    <dbReference type="NCBI Taxonomy" id="39491"/>
    <lineage>
        <taxon>Bacteria</taxon>
        <taxon>Bacillati</taxon>
        <taxon>Bacillota</taxon>
        <taxon>Clostridia</taxon>
        <taxon>Lachnospirales</taxon>
        <taxon>Lachnospiraceae</taxon>
        <taxon>Agathobacter</taxon>
    </lineage>
</organism>
<dbReference type="InterPro" id="IPR029052">
    <property type="entry name" value="Metallo-depent_PP-like"/>
</dbReference>
<evidence type="ECO:0000313" key="3">
    <source>
        <dbReference type="EMBL" id="PWE82458.1"/>
    </source>
</evidence>
<dbReference type="RefSeq" id="WP_109258764.1">
    <property type="nucleotide sequence ID" value="NZ_JRFS01000044.1"/>
</dbReference>
<protein>
    <submittedName>
        <fullName evidence="3">Hydrolase</fullName>
    </submittedName>
</protein>
<gene>
    <name evidence="3" type="ORF">LD38_15405</name>
</gene>
<dbReference type="EMBL" id="JRFS01000044">
    <property type="protein sequence ID" value="PWE82458.1"/>
    <property type="molecule type" value="Genomic_DNA"/>
</dbReference>
<comment type="caution">
    <text evidence="3">The sequence shown here is derived from an EMBL/GenBank/DDBJ whole genome shotgun (WGS) entry which is preliminary data.</text>
</comment>
<keyword evidence="3" id="KW-0378">Hydrolase</keyword>